<dbReference type="InterPro" id="IPR003594">
    <property type="entry name" value="HATPase_dom"/>
</dbReference>
<dbReference type="RefSeq" id="WP_314204266.1">
    <property type="nucleotide sequence ID" value="NZ_JAVTLL010000020.1"/>
</dbReference>
<evidence type="ECO:0000256" key="10">
    <source>
        <dbReference type="ARBA" id="ARBA00023136"/>
    </source>
</evidence>
<dbReference type="CDD" id="cd00082">
    <property type="entry name" value="HisKA"/>
    <property type="match status" value="1"/>
</dbReference>
<evidence type="ECO:0000256" key="8">
    <source>
        <dbReference type="ARBA" id="ARBA00022989"/>
    </source>
</evidence>
<dbReference type="SMART" id="SM00388">
    <property type="entry name" value="HisKA"/>
    <property type="match status" value="1"/>
</dbReference>
<dbReference type="SMART" id="SM00387">
    <property type="entry name" value="HATPase_c"/>
    <property type="match status" value="1"/>
</dbReference>
<sequence length="468" mass="49166">MTGERRGREGVRGLRRRAVRGWRRRAVGERRRSAVRDRRLPMVGDRGRSAVGDRRLRAVRVRATVIAVLAVAVAMVVGGTALVLGLRTELSNDVRDAARARAREVARVIEAGHGVPVPRVADPGEEFLQVVAADGTVVAASANVRGRPAFADLRPGGTATVDTPLDEDAFLVVAVGARDGGRELVVLDGRTPAGVAEATATVTRFLLIGLPGVLALAAAATWTAVGRTLGRVARAESAQRRFVSDASHELRTPVATLRQHAEVALAHPDRADTGALAGTVREEAVRMQRLVDDLLLLARADERAAGGVRRPVDLDDLVLEEVRRLRATAAAPAVDSTGVGAARVTGDEEALRRLVRNLGENAARYARGHVAFTLGDGGDGWVRLAVEDDGPGVPAADRQRVFDRFVRLDEARVRDKGGGGSGLGLAIVAEVARAHRGTVAVERGAAGSGGAGLDGARFVVMLPSGEGD</sequence>
<dbReference type="InterPro" id="IPR004358">
    <property type="entry name" value="Sig_transdc_His_kin-like_C"/>
</dbReference>
<dbReference type="EMBL" id="JAVTLL010000020">
    <property type="protein sequence ID" value="MDT7844542.1"/>
    <property type="molecule type" value="Genomic_DNA"/>
</dbReference>
<keyword evidence="14" id="KW-1185">Reference proteome</keyword>
<dbReference type="Gene3D" id="3.30.565.10">
    <property type="entry name" value="Histidine kinase-like ATPase, C-terminal domain"/>
    <property type="match status" value="1"/>
</dbReference>
<proteinExistence type="predicted"/>
<dbReference type="InterPro" id="IPR036097">
    <property type="entry name" value="HisK_dim/P_sf"/>
</dbReference>
<dbReference type="PANTHER" id="PTHR45436">
    <property type="entry name" value="SENSOR HISTIDINE KINASE YKOH"/>
    <property type="match status" value="1"/>
</dbReference>
<comment type="catalytic activity">
    <reaction evidence="1">
        <text>ATP + protein L-histidine = ADP + protein N-phospho-L-histidine.</text>
        <dbReference type="EC" id="2.7.13.3"/>
    </reaction>
</comment>
<dbReference type="InterPro" id="IPR036890">
    <property type="entry name" value="HATPase_C_sf"/>
</dbReference>
<comment type="subcellular location">
    <subcellularLocation>
        <location evidence="2">Cell membrane</location>
    </subcellularLocation>
</comment>
<keyword evidence="4" id="KW-0597">Phosphoprotein</keyword>
<keyword evidence="6 11" id="KW-0812">Transmembrane</keyword>
<accession>A0ABU3LZ71</accession>
<dbReference type="PANTHER" id="PTHR45436:SF5">
    <property type="entry name" value="SENSOR HISTIDINE KINASE TRCS"/>
    <property type="match status" value="1"/>
</dbReference>
<dbReference type="InterPro" id="IPR050428">
    <property type="entry name" value="TCS_sensor_his_kinase"/>
</dbReference>
<evidence type="ECO:0000256" key="4">
    <source>
        <dbReference type="ARBA" id="ARBA00022553"/>
    </source>
</evidence>
<feature type="domain" description="Histidine kinase" evidence="12">
    <location>
        <begin position="245"/>
        <end position="466"/>
    </location>
</feature>
<dbReference type="GO" id="GO:0016301">
    <property type="term" value="F:kinase activity"/>
    <property type="evidence" value="ECO:0007669"/>
    <property type="project" value="UniProtKB-KW"/>
</dbReference>
<dbReference type="PRINTS" id="PR00344">
    <property type="entry name" value="BCTRLSENSOR"/>
</dbReference>
<dbReference type="InterPro" id="IPR005467">
    <property type="entry name" value="His_kinase_dom"/>
</dbReference>
<reference evidence="14" key="1">
    <citation type="submission" date="2023-07" db="EMBL/GenBank/DDBJ databases">
        <title>Draft genome sequence of the endophytic actinobacterium Streptomyces justiciae WPN32, a potential antibiotic producer.</title>
        <authorList>
            <person name="Yasawong M."/>
            <person name="Pana W."/>
            <person name="Ganta P."/>
            <person name="Santapan N."/>
            <person name="Songngamsuk T."/>
            <person name="Phatcharaharikarn M."/>
            <person name="Kerdtoob S."/>
            <person name="Nantapong N."/>
        </authorList>
    </citation>
    <scope>NUCLEOTIDE SEQUENCE [LARGE SCALE GENOMIC DNA]</scope>
    <source>
        <strain evidence="14">WPN32</strain>
    </source>
</reference>
<dbReference type="Pfam" id="PF00512">
    <property type="entry name" value="HisKA"/>
    <property type="match status" value="1"/>
</dbReference>
<dbReference type="PROSITE" id="PS50109">
    <property type="entry name" value="HIS_KIN"/>
    <property type="match status" value="1"/>
</dbReference>
<dbReference type="Pfam" id="PF02518">
    <property type="entry name" value="HATPase_c"/>
    <property type="match status" value="1"/>
</dbReference>
<dbReference type="Proteomes" id="UP001257948">
    <property type="component" value="Unassembled WGS sequence"/>
</dbReference>
<name>A0ABU3LZ71_9ACTN</name>
<dbReference type="SUPFAM" id="SSF47384">
    <property type="entry name" value="Homodimeric domain of signal transducing histidine kinase"/>
    <property type="match status" value="1"/>
</dbReference>
<evidence type="ECO:0000256" key="2">
    <source>
        <dbReference type="ARBA" id="ARBA00004236"/>
    </source>
</evidence>
<feature type="transmembrane region" description="Helical" evidence="11">
    <location>
        <begin position="63"/>
        <end position="86"/>
    </location>
</feature>
<dbReference type="SUPFAM" id="SSF55874">
    <property type="entry name" value="ATPase domain of HSP90 chaperone/DNA topoisomerase II/histidine kinase"/>
    <property type="match status" value="1"/>
</dbReference>
<evidence type="ECO:0000256" key="5">
    <source>
        <dbReference type="ARBA" id="ARBA00022679"/>
    </source>
</evidence>
<evidence type="ECO:0000256" key="3">
    <source>
        <dbReference type="ARBA" id="ARBA00012438"/>
    </source>
</evidence>
<dbReference type="Gene3D" id="1.10.287.130">
    <property type="match status" value="1"/>
</dbReference>
<keyword evidence="9" id="KW-0902">Two-component regulatory system</keyword>
<organism evidence="13 14">
    <name type="scientific">Streptomyces justiciae</name>
    <dbReference type="NCBI Taxonomy" id="2780140"/>
    <lineage>
        <taxon>Bacteria</taxon>
        <taxon>Bacillati</taxon>
        <taxon>Actinomycetota</taxon>
        <taxon>Actinomycetes</taxon>
        <taxon>Kitasatosporales</taxon>
        <taxon>Streptomycetaceae</taxon>
        <taxon>Streptomyces</taxon>
    </lineage>
</organism>
<evidence type="ECO:0000256" key="7">
    <source>
        <dbReference type="ARBA" id="ARBA00022777"/>
    </source>
</evidence>
<evidence type="ECO:0000256" key="1">
    <source>
        <dbReference type="ARBA" id="ARBA00000085"/>
    </source>
</evidence>
<evidence type="ECO:0000313" key="13">
    <source>
        <dbReference type="EMBL" id="MDT7844542.1"/>
    </source>
</evidence>
<keyword evidence="5" id="KW-0808">Transferase</keyword>
<dbReference type="EC" id="2.7.13.3" evidence="3"/>
<evidence type="ECO:0000256" key="11">
    <source>
        <dbReference type="SAM" id="Phobius"/>
    </source>
</evidence>
<evidence type="ECO:0000256" key="9">
    <source>
        <dbReference type="ARBA" id="ARBA00023012"/>
    </source>
</evidence>
<dbReference type="InterPro" id="IPR003661">
    <property type="entry name" value="HisK_dim/P_dom"/>
</dbReference>
<evidence type="ECO:0000313" key="14">
    <source>
        <dbReference type="Proteomes" id="UP001257948"/>
    </source>
</evidence>
<protein>
    <recommendedName>
        <fullName evidence="3">histidine kinase</fullName>
        <ecNumber evidence="3">2.7.13.3</ecNumber>
    </recommendedName>
</protein>
<keyword evidence="8 11" id="KW-1133">Transmembrane helix</keyword>
<evidence type="ECO:0000259" key="12">
    <source>
        <dbReference type="PROSITE" id="PS50109"/>
    </source>
</evidence>
<gene>
    <name evidence="13" type="ORF">RQC66_27885</name>
</gene>
<evidence type="ECO:0000256" key="6">
    <source>
        <dbReference type="ARBA" id="ARBA00022692"/>
    </source>
</evidence>
<keyword evidence="7 13" id="KW-0418">Kinase</keyword>
<keyword evidence="10 11" id="KW-0472">Membrane</keyword>
<comment type="caution">
    <text evidence="13">The sequence shown here is derived from an EMBL/GenBank/DDBJ whole genome shotgun (WGS) entry which is preliminary data.</text>
</comment>